<dbReference type="GeneID" id="25987273"/>
<dbReference type="VEuPathDB" id="FungiDB:A1Q1_03760"/>
<name>J6EX65_TRIAS</name>
<comment type="caution">
    <text evidence="2">The sequence shown here is derived from an EMBL/GenBank/DDBJ whole genome shotgun (WGS) entry which is preliminary data.</text>
</comment>
<organism evidence="2 3">
    <name type="scientific">Trichosporon asahii var. asahii (strain ATCC 90039 / CBS 2479 / JCM 2466 / KCTC 7840 / NBRC 103889/ NCYC 2677 / UAMH 7654)</name>
    <name type="common">Yeast</name>
    <dbReference type="NCBI Taxonomy" id="1186058"/>
    <lineage>
        <taxon>Eukaryota</taxon>
        <taxon>Fungi</taxon>
        <taxon>Dikarya</taxon>
        <taxon>Basidiomycota</taxon>
        <taxon>Agaricomycotina</taxon>
        <taxon>Tremellomycetes</taxon>
        <taxon>Trichosporonales</taxon>
        <taxon>Trichosporonaceae</taxon>
        <taxon>Trichosporon</taxon>
    </lineage>
</organism>
<evidence type="ECO:0000313" key="3">
    <source>
        <dbReference type="Proteomes" id="UP000002748"/>
    </source>
</evidence>
<dbReference type="EMBL" id="ALBS01000249">
    <property type="protein sequence ID" value="EJT47422.1"/>
    <property type="molecule type" value="Genomic_DNA"/>
</dbReference>
<gene>
    <name evidence="2" type="ORF">A1Q1_03760</name>
</gene>
<evidence type="ECO:0000313" key="2">
    <source>
        <dbReference type="EMBL" id="EJT47422.1"/>
    </source>
</evidence>
<dbReference type="HOGENOM" id="CLU_297567_0_0_1"/>
<dbReference type="AlphaFoldDB" id="J6EX65"/>
<reference evidence="2 3" key="1">
    <citation type="journal article" date="2012" name="Eukaryot. Cell">
        <title>Draft genome sequence of CBS 2479, the standard type strain of Trichosporon asahii.</title>
        <authorList>
            <person name="Yang R.Y."/>
            <person name="Li H.T."/>
            <person name="Zhu H."/>
            <person name="Zhou G.P."/>
            <person name="Wang M."/>
            <person name="Wang L."/>
        </authorList>
    </citation>
    <scope>NUCLEOTIDE SEQUENCE [LARGE SCALE GENOMIC DNA]</scope>
    <source>
        <strain evidence="3">ATCC 90039 / CBS 2479 / JCM 2466 / KCTC 7840 / NCYC 2677 / UAMH 7654</strain>
    </source>
</reference>
<sequence length="1012" mass="113950">MTVGHKRTRSEESEDRASQIDALYYPHIIDVILDYGSRDNAEVLSQVCRDWKYRVHRRLRSHVLISEVEIEGRFWGDNGWELTTARPPHLFVTMSSVPLQRSIDTGRDPLEHLTAERREGIHAVDVRALLDTDYHYLKFIDALPNLHTVRLAAGSLLRNVGRLSHIERIVVSDPIDLPQGSGPSPAPCRRMDCKRQHTKRLVINLTKPALQLYPSGALFGRPQPEEVVIILHPWTEPPCFLALDPQAIAVVIAAHALSTGSHVTVVNPEHIDLCTGAYISHFSPNLKGAAMEFANLLWEEARRRHGSVESWIGRLHFCTAGGYAAAVGSDEFELESMLDWEWKRRVDRKLAAHVSISALMGDRKVDEGSYKAAFWQVRSARAPHALFAEGTVPVQFAPRIVSIQLEDLVSHDGLGHVMEVADIQFDQPEWLWKLLISGLPNLRTVRFGLGRFMRSIGALPHTERIIMDSPVEDRFLSTPIRCHDCPGPHTSKIVVNQRDPEWEIGRTGIISKLPAVQEVVIILHPWTMPPKSPSGQDPRYGSTAIAARALLDGRRVTVVNIQQLDFRTGVPGGRYPTTSVYGALQFVELDYIEEIGWEAFQLEAMLDWNPVSLSSAHETGLEKPNAKASVPRTATKRSPSREHPYYPHLIDFILDFYVESDLNASHLRLVCKDWRRQIDELLARFAEVQVFTGPRMPGKSARQLWMVRSCRSPQVTLSLTPLHLKRTDGNVEGQETDGPENPFLFMPSFIGSSIRILNLVALVDLQPTERIFGSLPNLHTVILHAPNLDYACAFAHIDRIIFSQAPRPGRRLDENYDSHPCRLVTGVSDARTPQQLQQGNRPLCSRKHTRKLVINQTASCFQYAFVQVYTPPVQEIVIILCPWTTSVTRVLAGFSDPRQCVVPFVLRGLQIGAKVTIVNPEQLAFESGAPTSTNRPKKFTKSSASLKSMIERFASLKPPRFLAPLSDPECERAVLDIQRLLRIIDTPTYVQEIGWREFEIEACLRCPTVELV</sequence>
<protein>
    <submittedName>
        <fullName evidence="2">Uncharacterized protein</fullName>
    </submittedName>
</protein>
<dbReference type="KEGG" id="tasa:A1Q1_03760"/>
<proteinExistence type="predicted"/>
<dbReference type="Proteomes" id="UP000002748">
    <property type="component" value="Unassembled WGS sequence"/>
</dbReference>
<dbReference type="RefSeq" id="XP_014178590.1">
    <property type="nucleotide sequence ID" value="XM_014323115.1"/>
</dbReference>
<evidence type="ECO:0000256" key="1">
    <source>
        <dbReference type="SAM" id="MobiDB-lite"/>
    </source>
</evidence>
<feature type="region of interest" description="Disordered" evidence="1">
    <location>
        <begin position="619"/>
        <end position="640"/>
    </location>
</feature>
<accession>J6EX65</accession>